<dbReference type="Proteomes" id="UP000442694">
    <property type="component" value="Unassembled WGS sequence"/>
</dbReference>
<comment type="caution">
    <text evidence="1">The sequence shown here is derived from an EMBL/GenBank/DDBJ whole genome shotgun (WGS) entry which is preliminary data.</text>
</comment>
<accession>A0A833N826</accession>
<gene>
    <name evidence="1" type="ORF">GCL57_02335</name>
</gene>
<dbReference type="AlphaFoldDB" id="A0A833N826"/>
<sequence length="588" mass="67469">MNTYPLFSILLLLTFFYACGKETKVESKKNIVHLGFLQKSGSVIKSPLESPLDLMQGFNSYVQTVHENCIQAEVNNPVKSISAHVQKLENKNYSELLNTISNSLHTSLPIKISDSSIAMQFAKQSEAHSLSWNYTIVSEIRAGKRELDSNKPKRIAEGLENYFDENGKLKYFYEFMNKCGNEAITKQDLIAKLLITIKLEFDSSEDKINFTNKIGSSIDNLFAFENAGPLSVTLKTKYINSNLKKKTHLSVNAIQFGGDTKKLSQILSSNSSCDYKNIEKCDKTYSNLLSYLHEFNNQFNESDLNSFTVLNSETRLYKEMIIVDKNNRILDFSILDHRNDELELVSVFNKIDSLFKKEKYNLDRATKYFNMDIITEAQKRELLDIINKATSNINVLNELSSLVPESLKYINSEKRLMLSSEKRYFPEILEEKDKLYNIKARYDKFRSEYSTEVLENFIIAKGNCRIKPANKFKLTNLLHKVDRVCQDISQFKTFFNLIGNESFKSFEFLLKSKDGKIIDKGSVDIYCNIPAGRDKLLFKDISSGFNPLFSSFESFKMNGCNPEYGFYAANPKDLEDIDIFTLEVIGKT</sequence>
<evidence type="ECO:0000313" key="2">
    <source>
        <dbReference type="Proteomes" id="UP000442694"/>
    </source>
</evidence>
<protein>
    <submittedName>
        <fullName evidence="1">Uncharacterized protein</fullName>
    </submittedName>
</protein>
<dbReference type="RefSeq" id="WP_152211652.1">
    <property type="nucleotide sequence ID" value="NZ_WFLN01000004.1"/>
</dbReference>
<dbReference type="EMBL" id="WFLN01000004">
    <property type="protein sequence ID" value="KAB8033566.1"/>
    <property type="molecule type" value="Genomic_DNA"/>
</dbReference>
<reference evidence="1 2" key="1">
    <citation type="submission" date="2019-10" db="EMBL/GenBank/DDBJ databases">
        <title>New genus of Silvanigrellaceae.</title>
        <authorList>
            <person name="Pitt A."/>
            <person name="Hahn M.W."/>
        </authorList>
    </citation>
    <scope>NUCLEOTIDE SEQUENCE [LARGE SCALE GENOMIC DNA]</scope>
    <source>
        <strain evidence="1 2">33A1-SZDP</strain>
    </source>
</reference>
<keyword evidence="2" id="KW-1185">Reference proteome</keyword>
<organism evidence="1 2">
    <name type="scientific">Fluviispira multicolorata</name>
    <dbReference type="NCBI Taxonomy" id="2654512"/>
    <lineage>
        <taxon>Bacteria</taxon>
        <taxon>Pseudomonadati</taxon>
        <taxon>Bdellovibrionota</taxon>
        <taxon>Oligoflexia</taxon>
        <taxon>Silvanigrellales</taxon>
        <taxon>Silvanigrellaceae</taxon>
        <taxon>Fluviispira</taxon>
    </lineage>
</organism>
<evidence type="ECO:0000313" key="1">
    <source>
        <dbReference type="EMBL" id="KAB8033566.1"/>
    </source>
</evidence>
<name>A0A833N826_9BACT</name>
<proteinExistence type="predicted"/>